<dbReference type="InterPro" id="IPR036986">
    <property type="entry name" value="S4_RNA-bd_sf"/>
</dbReference>
<dbReference type="EC" id="6.1.1.1" evidence="1"/>
<dbReference type="InterPro" id="IPR002942">
    <property type="entry name" value="S4_RNA-bd"/>
</dbReference>
<evidence type="ECO:0000256" key="4">
    <source>
        <dbReference type="ARBA" id="ARBA00022840"/>
    </source>
</evidence>
<dbReference type="PROSITE" id="PS00178">
    <property type="entry name" value="AA_TRNA_LIGASE_I"/>
    <property type="match status" value="1"/>
</dbReference>
<dbReference type="PROSITE" id="PS50889">
    <property type="entry name" value="S4"/>
    <property type="match status" value="1"/>
</dbReference>
<comment type="catalytic activity">
    <reaction evidence="8">
        <text>tRNA(Tyr) + L-tyrosine + ATP = L-tyrosyl-tRNA(Tyr) + AMP + diphosphate + H(+)</text>
        <dbReference type="Rhea" id="RHEA:10220"/>
        <dbReference type="Rhea" id="RHEA-COMP:9706"/>
        <dbReference type="Rhea" id="RHEA-COMP:9707"/>
        <dbReference type="ChEBI" id="CHEBI:15378"/>
        <dbReference type="ChEBI" id="CHEBI:30616"/>
        <dbReference type="ChEBI" id="CHEBI:33019"/>
        <dbReference type="ChEBI" id="CHEBI:58315"/>
        <dbReference type="ChEBI" id="CHEBI:78442"/>
        <dbReference type="ChEBI" id="CHEBI:78536"/>
        <dbReference type="ChEBI" id="CHEBI:456215"/>
        <dbReference type="EC" id="6.1.1.1"/>
    </reaction>
</comment>
<keyword evidence="3" id="KW-0547">Nucleotide-binding</keyword>
<evidence type="ECO:0000259" key="9">
    <source>
        <dbReference type="SMART" id="SM00363"/>
    </source>
</evidence>
<evidence type="ECO:0000313" key="10">
    <source>
        <dbReference type="EMBL" id="GAF73879.1"/>
    </source>
</evidence>
<dbReference type="EMBL" id="BARS01008093">
    <property type="protein sequence ID" value="GAF73879.1"/>
    <property type="molecule type" value="Genomic_DNA"/>
</dbReference>
<dbReference type="PRINTS" id="PR01040">
    <property type="entry name" value="TRNASYNTHTYR"/>
</dbReference>
<dbReference type="GO" id="GO:0005524">
    <property type="term" value="F:ATP binding"/>
    <property type="evidence" value="ECO:0007669"/>
    <property type="project" value="UniProtKB-KW"/>
</dbReference>
<dbReference type="GO" id="GO:0006437">
    <property type="term" value="P:tyrosyl-tRNA aminoacylation"/>
    <property type="evidence" value="ECO:0007669"/>
    <property type="project" value="InterPro"/>
</dbReference>
<protein>
    <recommendedName>
        <fullName evidence="1">tyrosine--tRNA ligase</fullName>
        <ecNumber evidence="1">6.1.1.1</ecNumber>
    </recommendedName>
    <alternativeName>
        <fullName evidence="7">Tyrosyl-tRNA synthetase</fullName>
    </alternativeName>
</protein>
<dbReference type="InterPro" id="IPR001412">
    <property type="entry name" value="aa-tRNA-synth_I_CS"/>
</dbReference>
<evidence type="ECO:0000256" key="1">
    <source>
        <dbReference type="ARBA" id="ARBA00013160"/>
    </source>
</evidence>
<dbReference type="GO" id="GO:0003723">
    <property type="term" value="F:RNA binding"/>
    <property type="evidence" value="ECO:0007669"/>
    <property type="project" value="InterPro"/>
</dbReference>
<dbReference type="Gene3D" id="1.10.240.10">
    <property type="entry name" value="Tyrosyl-Transfer RNA Synthetase"/>
    <property type="match status" value="1"/>
</dbReference>
<comment type="caution">
    <text evidence="10">The sequence shown here is derived from an EMBL/GenBank/DDBJ whole genome shotgun (WGS) entry which is preliminary data.</text>
</comment>
<dbReference type="NCBIfam" id="TIGR00234">
    <property type="entry name" value="tyrS"/>
    <property type="match status" value="1"/>
</dbReference>
<dbReference type="SUPFAM" id="SSF55174">
    <property type="entry name" value="Alpha-L RNA-binding motif"/>
    <property type="match status" value="1"/>
</dbReference>
<dbReference type="Pfam" id="PF01479">
    <property type="entry name" value="S4"/>
    <property type="match status" value="1"/>
</dbReference>
<keyword evidence="2" id="KW-0436">Ligase</keyword>
<accession>X0RYG8</accession>
<dbReference type="InterPro" id="IPR014729">
    <property type="entry name" value="Rossmann-like_a/b/a_fold"/>
</dbReference>
<feature type="domain" description="RNA-binding S4" evidence="9">
    <location>
        <begin position="322"/>
        <end position="378"/>
    </location>
</feature>
<evidence type="ECO:0000256" key="5">
    <source>
        <dbReference type="ARBA" id="ARBA00022917"/>
    </source>
</evidence>
<dbReference type="GO" id="GO:0005829">
    <property type="term" value="C:cytosol"/>
    <property type="evidence" value="ECO:0007669"/>
    <property type="project" value="TreeGrafter"/>
</dbReference>
<evidence type="ECO:0000256" key="8">
    <source>
        <dbReference type="ARBA" id="ARBA00048248"/>
    </source>
</evidence>
<dbReference type="PANTHER" id="PTHR11766">
    <property type="entry name" value="TYROSYL-TRNA SYNTHETASE"/>
    <property type="match status" value="1"/>
</dbReference>
<dbReference type="Gene3D" id="3.40.50.620">
    <property type="entry name" value="HUPs"/>
    <property type="match status" value="1"/>
</dbReference>
<dbReference type="SUPFAM" id="SSF52374">
    <property type="entry name" value="Nucleotidylyl transferase"/>
    <property type="match status" value="1"/>
</dbReference>
<organism evidence="10">
    <name type="scientific">marine sediment metagenome</name>
    <dbReference type="NCBI Taxonomy" id="412755"/>
    <lineage>
        <taxon>unclassified sequences</taxon>
        <taxon>metagenomes</taxon>
        <taxon>ecological metagenomes</taxon>
    </lineage>
</organism>
<dbReference type="Pfam" id="PF00579">
    <property type="entry name" value="tRNA-synt_1b"/>
    <property type="match status" value="1"/>
</dbReference>
<name>X0RYG8_9ZZZZ</name>
<evidence type="ECO:0000256" key="6">
    <source>
        <dbReference type="ARBA" id="ARBA00023146"/>
    </source>
</evidence>
<dbReference type="SMART" id="SM00363">
    <property type="entry name" value="S4"/>
    <property type="match status" value="1"/>
</dbReference>
<keyword evidence="5" id="KW-0648">Protein biosynthesis</keyword>
<feature type="non-terminal residue" evidence="10">
    <location>
        <position position="379"/>
    </location>
</feature>
<dbReference type="CDD" id="cd00805">
    <property type="entry name" value="TyrRS_core"/>
    <property type="match status" value="1"/>
</dbReference>
<dbReference type="InterPro" id="IPR002305">
    <property type="entry name" value="aa-tRNA-synth_Ic"/>
</dbReference>
<feature type="non-terminal residue" evidence="10">
    <location>
        <position position="1"/>
    </location>
</feature>
<keyword evidence="6" id="KW-0030">Aminoacyl-tRNA synthetase</keyword>
<evidence type="ECO:0000256" key="7">
    <source>
        <dbReference type="ARBA" id="ARBA00033323"/>
    </source>
</evidence>
<dbReference type="Gene3D" id="3.10.290.10">
    <property type="entry name" value="RNA-binding S4 domain"/>
    <property type="match status" value="1"/>
</dbReference>
<proteinExistence type="predicted"/>
<dbReference type="GO" id="GO:0004831">
    <property type="term" value="F:tyrosine-tRNA ligase activity"/>
    <property type="evidence" value="ECO:0007669"/>
    <property type="project" value="UniProtKB-EC"/>
</dbReference>
<reference evidence="10" key="1">
    <citation type="journal article" date="2014" name="Front. Microbiol.">
        <title>High frequency of phylogenetically diverse reductive dehalogenase-homologous genes in deep subseafloor sedimentary metagenomes.</title>
        <authorList>
            <person name="Kawai M."/>
            <person name="Futagami T."/>
            <person name="Toyoda A."/>
            <person name="Takaki Y."/>
            <person name="Nishi S."/>
            <person name="Hori S."/>
            <person name="Arai W."/>
            <person name="Tsubouchi T."/>
            <person name="Morono Y."/>
            <person name="Uchiyama I."/>
            <person name="Ito T."/>
            <person name="Fujiyama A."/>
            <person name="Inagaki F."/>
            <person name="Takami H."/>
        </authorList>
    </citation>
    <scope>NUCLEOTIDE SEQUENCE</scope>
    <source>
        <strain evidence="10">Expedition CK06-06</strain>
    </source>
</reference>
<keyword evidence="4" id="KW-0067">ATP-binding</keyword>
<dbReference type="AlphaFoldDB" id="X0RYG8"/>
<dbReference type="InterPro" id="IPR024088">
    <property type="entry name" value="Tyr-tRNA-ligase_bac-type"/>
</dbReference>
<sequence length="379" mass="42962">DEFVEALRSGRCLRLKMGFDPSAPDLTLGHAVGLRKLRQLQELGHQVVVIVGDWTARIGDPSGQSQTRPMLTAEEVKANAETYLHQFFMVVDRERTEIRWQSEWFDKFDLETVMRLAARFTVAQILQRQEYSERFAAHKPIGLHEFLYPLLQAYDSVAVEADVEFGGTDQKFNLLVGRDLQEMMGQRSQQCFLVPLLVGTDGKMKMSKSLGNYIALEDPPQEMYGKVMSLPDDVMMDYYELVTDVPDKEVAEIGEALRTRSVNPMELKMRLAREIVGQFHSDEAAQAAAEEFTRVFREREAPEEPEVHEVHFGQVTDSDGRTNLARLLARLGVVPSRSEAKRLIGQGAVEIDGKVTTTDVVELTDGMVLRVGKRRFLRI</sequence>
<dbReference type="PANTHER" id="PTHR11766:SF1">
    <property type="entry name" value="TYROSINE--TRNA LIGASE"/>
    <property type="match status" value="1"/>
</dbReference>
<dbReference type="CDD" id="cd00165">
    <property type="entry name" value="S4"/>
    <property type="match status" value="1"/>
</dbReference>
<gene>
    <name evidence="10" type="ORF">S01H1_15508</name>
</gene>
<evidence type="ECO:0000256" key="2">
    <source>
        <dbReference type="ARBA" id="ARBA00022598"/>
    </source>
</evidence>
<dbReference type="InterPro" id="IPR002307">
    <property type="entry name" value="Tyr-tRNA-ligase"/>
</dbReference>
<evidence type="ECO:0000256" key="3">
    <source>
        <dbReference type="ARBA" id="ARBA00022741"/>
    </source>
</evidence>